<dbReference type="RefSeq" id="WP_018749285.1">
    <property type="nucleotide sequence ID" value="NZ_BAABUF010000015.1"/>
</dbReference>
<proteinExistence type="predicted"/>
<keyword evidence="1" id="KW-0732">Signal</keyword>
<feature type="domain" description="Water stress and hypersensitive response" evidence="2">
    <location>
        <begin position="28"/>
        <end position="142"/>
    </location>
</feature>
<evidence type="ECO:0000259" key="2">
    <source>
        <dbReference type="SMART" id="SM00769"/>
    </source>
</evidence>
<gene>
    <name evidence="3" type="ORF">GCM10007860_15270</name>
</gene>
<dbReference type="SMART" id="SM00769">
    <property type="entry name" value="WHy"/>
    <property type="match status" value="1"/>
</dbReference>
<accession>A0ABQ6BQT5</accession>
<dbReference type="PROSITE" id="PS51257">
    <property type="entry name" value="PROKAR_LIPOPROTEIN"/>
    <property type="match status" value="1"/>
</dbReference>
<dbReference type="InterPro" id="IPR004864">
    <property type="entry name" value="LEA_2"/>
</dbReference>
<dbReference type="Pfam" id="PF03168">
    <property type="entry name" value="LEA_2"/>
    <property type="match status" value="1"/>
</dbReference>
<feature type="chain" id="PRO_5045518955" evidence="1">
    <location>
        <begin position="18"/>
        <end position="159"/>
    </location>
</feature>
<dbReference type="Gene3D" id="2.60.40.1820">
    <property type="match status" value="1"/>
</dbReference>
<keyword evidence="3" id="KW-0449">Lipoprotein</keyword>
<organism evidence="3 4">
    <name type="scientific">Chitiniphilus shinanonensis</name>
    <dbReference type="NCBI Taxonomy" id="553088"/>
    <lineage>
        <taxon>Bacteria</taxon>
        <taxon>Pseudomonadati</taxon>
        <taxon>Pseudomonadota</taxon>
        <taxon>Betaproteobacteria</taxon>
        <taxon>Neisseriales</taxon>
        <taxon>Chitinibacteraceae</taxon>
        <taxon>Chitiniphilus</taxon>
    </lineage>
</organism>
<dbReference type="Proteomes" id="UP001156836">
    <property type="component" value="Unassembled WGS sequence"/>
</dbReference>
<dbReference type="SUPFAM" id="SSF117070">
    <property type="entry name" value="LEA14-like"/>
    <property type="match status" value="1"/>
</dbReference>
<evidence type="ECO:0000256" key="1">
    <source>
        <dbReference type="SAM" id="SignalP"/>
    </source>
</evidence>
<feature type="signal peptide" evidence="1">
    <location>
        <begin position="1"/>
        <end position="17"/>
    </location>
</feature>
<keyword evidence="4" id="KW-1185">Reference proteome</keyword>
<protein>
    <submittedName>
        <fullName evidence="3">Lipoprotein</fullName>
    </submittedName>
</protein>
<dbReference type="InterPro" id="IPR013990">
    <property type="entry name" value="WHy-dom"/>
</dbReference>
<name>A0ABQ6BQT5_9NEIS</name>
<evidence type="ECO:0000313" key="4">
    <source>
        <dbReference type="Proteomes" id="UP001156836"/>
    </source>
</evidence>
<comment type="caution">
    <text evidence="3">The sequence shown here is derived from an EMBL/GenBank/DDBJ whole genome shotgun (WGS) entry which is preliminary data.</text>
</comment>
<reference evidence="4" key="1">
    <citation type="journal article" date="2019" name="Int. J. Syst. Evol. Microbiol.">
        <title>The Global Catalogue of Microorganisms (GCM) 10K type strain sequencing project: providing services to taxonomists for standard genome sequencing and annotation.</title>
        <authorList>
            <consortium name="The Broad Institute Genomics Platform"/>
            <consortium name="The Broad Institute Genome Sequencing Center for Infectious Disease"/>
            <person name="Wu L."/>
            <person name="Ma J."/>
        </authorList>
    </citation>
    <scope>NUCLEOTIDE SEQUENCE [LARGE SCALE GENOMIC DNA]</scope>
    <source>
        <strain evidence="4">NBRC 104970</strain>
    </source>
</reference>
<sequence length="159" mass="17030">MRRLLTLCLILLLSACASLPTDLQKPRVSLAGISLKEAGLFEQRFTLTLRVENPNNVSLPIKGLDTTLAINDKPLASGVAPQSVTIPAMGEARLAIDVTSNLAALVRQLRAAKGEGGPRYRLTGKLFVPLRADGIPFELEGEVPAIEGLFEPAGKTQQF</sequence>
<dbReference type="EMBL" id="BSOZ01000017">
    <property type="protein sequence ID" value="GLS04380.1"/>
    <property type="molecule type" value="Genomic_DNA"/>
</dbReference>
<evidence type="ECO:0000313" key="3">
    <source>
        <dbReference type="EMBL" id="GLS04380.1"/>
    </source>
</evidence>